<evidence type="ECO:0000313" key="19">
    <source>
        <dbReference type="Proteomes" id="UP000321518"/>
    </source>
</evidence>
<dbReference type="PROSITE" id="PS51192">
    <property type="entry name" value="HELICASE_ATP_BIND_1"/>
    <property type="match status" value="1"/>
</dbReference>
<dbReference type="InterPro" id="IPR027417">
    <property type="entry name" value="P-loop_NTPase"/>
</dbReference>
<dbReference type="InterPro" id="IPR011545">
    <property type="entry name" value="DEAD/DEAH_box_helicase_dom"/>
</dbReference>
<dbReference type="SMART" id="SM00490">
    <property type="entry name" value="HELICc"/>
    <property type="match status" value="1"/>
</dbReference>
<keyword evidence="6" id="KW-0547">Nucleotide-binding</keyword>
<keyword evidence="11" id="KW-0539">Nucleus</keyword>
<keyword evidence="8 18" id="KW-0347">Helicase</keyword>
<feature type="region of interest" description="Disordered" evidence="14">
    <location>
        <begin position="912"/>
        <end position="1024"/>
    </location>
</feature>
<dbReference type="InterPro" id="IPR012541">
    <property type="entry name" value="DBP10_C"/>
</dbReference>
<dbReference type="Pfam" id="PF00270">
    <property type="entry name" value="DEAD"/>
    <property type="match status" value="1"/>
</dbReference>
<comment type="subcellular location">
    <subcellularLocation>
        <location evidence="2">Nucleus</location>
    </subcellularLocation>
</comment>
<evidence type="ECO:0000256" key="2">
    <source>
        <dbReference type="ARBA" id="ARBA00004123"/>
    </source>
</evidence>
<evidence type="ECO:0000256" key="1">
    <source>
        <dbReference type="ARBA" id="ARBA00003706"/>
    </source>
</evidence>
<dbReference type="EMBL" id="BJWK01000004">
    <property type="protein sequence ID" value="GEM08119.1"/>
    <property type="molecule type" value="Genomic_DNA"/>
</dbReference>
<feature type="compositionally biased region" description="Low complexity" evidence="14">
    <location>
        <begin position="939"/>
        <end position="955"/>
    </location>
</feature>
<evidence type="ECO:0000256" key="3">
    <source>
        <dbReference type="ARBA" id="ARBA00010379"/>
    </source>
</evidence>
<comment type="catalytic activity">
    <reaction evidence="12">
        <text>ATP + H2O = ADP + phosphate + H(+)</text>
        <dbReference type="Rhea" id="RHEA:13065"/>
        <dbReference type="ChEBI" id="CHEBI:15377"/>
        <dbReference type="ChEBI" id="CHEBI:15378"/>
        <dbReference type="ChEBI" id="CHEBI:30616"/>
        <dbReference type="ChEBI" id="CHEBI:43474"/>
        <dbReference type="ChEBI" id="CHEBI:456216"/>
        <dbReference type="EC" id="3.6.4.13"/>
    </reaction>
</comment>
<evidence type="ECO:0000256" key="5">
    <source>
        <dbReference type="ARBA" id="ARBA00022517"/>
    </source>
</evidence>
<dbReference type="GO" id="GO:0042254">
    <property type="term" value="P:ribosome biogenesis"/>
    <property type="evidence" value="ECO:0007669"/>
    <property type="project" value="UniProtKB-KW"/>
</dbReference>
<feature type="compositionally biased region" description="Acidic residues" evidence="14">
    <location>
        <begin position="751"/>
        <end position="762"/>
    </location>
</feature>
<evidence type="ECO:0000256" key="6">
    <source>
        <dbReference type="ARBA" id="ARBA00022741"/>
    </source>
</evidence>
<dbReference type="InterPro" id="IPR014001">
    <property type="entry name" value="Helicase_ATP-bd"/>
</dbReference>
<keyword evidence="5" id="KW-0690">Ribosome biogenesis</keyword>
<dbReference type="PROSITE" id="PS51194">
    <property type="entry name" value="HELICASE_CTER"/>
    <property type="match status" value="1"/>
</dbReference>
<dbReference type="SMART" id="SM01123">
    <property type="entry name" value="DBP10CT"/>
    <property type="match status" value="1"/>
</dbReference>
<feature type="compositionally biased region" description="Gly residues" evidence="14">
    <location>
        <begin position="1013"/>
        <end position="1024"/>
    </location>
</feature>
<evidence type="ECO:0000256" key="7">
    <source>
        <dbReference type="ARBA" id="ARBA00022801"/>
    </source>
</evidence>
<keyword evidence="7" id="KW-0378">Hydrolase</keyword>
<dbReference type="PROSITE" id="PS51195">
    <property type="entry name" value="Q_MOTIF"/>
    <property type="match status" value="1"/>
</dbReference>
<dbReference type="Gene3D" id="3.40.50.300">
    <property type="entry name" value="P-loop containing nucleotide triphosphate hydrolases"/>
    <property type="match status" value="2"/>
</dbReference>
<evidence type="ECO:0000256" key="8">
    <source>
        <dbReference type="ARBA" id="ARBA00022806"/>
    </source>
</evidence>
<dbReference type="Proteomes" id="UP000321518">
    <property type="component" value="Unassembled WGS sequence"/>
</dbReference>
<dbReference type="GO" id="GO:0003724">
    <property type="term" value="F:RNA helicase activity"/>
    <property type="evidence" value="ECO:0007669"/>
    <property type="project" value="UniProtKB-EC"/>
</dbReference>
<dbReference type="OrthoDB" id="10261375at2759"/>
<evidence type="ECO:0000256" key="13">
    <source>
        <dbReference type="PROSITE-ProRule" id="PRU00552"/>
    </source>
</evidence>
<evidence type="ECO:0000256" key="11">
    <source>
        <dbReference type="ARBA" id="ARBA00023242"/>
    </source>
</evidence>
<dbReference type="InterPro" id="IPR050079">
    <property type="entry name" value="DEAD_box_RNA_helicase"/>
</dbReference>
<dbReference type="InterPro" id="IPR001650">
    <property type="entry name" value="Helicase_C-like"/>
</dbReference>
<evidence type="ECO:0000313" key="18">
    <source>
        <dbReference type="EMBL" id="GEM08119.1"/>
    </source>
</evidence>
<dbReference type="GO" id="GO:0005829">
    <property type="term" value="C:cytosol"/>
    <property type="evidence" value="ECO:0007669"/>
    <property type="project" value="TreeGrafter"/>
</dbReference>
<name>A0A511KCL5_RHOTO</name>
<evidence type="ECO:0000259" key="17">
    <source>
        <dbReference type="PROSITE" id="PS51195"/>
    </source>
</evidence>
<keyword evidence="10" id="KW-0694">RNA-binding</keyword>
<evidence type="ECO:0000256" key="10">
    <source>
        <dbReference type="ARBA" id="ARBA00022884"/>
    </source>
</evidence>
<evidence type="ECO:0000259" key="16">
    <source>
        <dbReference type="PROSITE" id="PS51194"/>
    </source>
</evidence>
<dbReference type="PANTHER" id="PTHR47959">
    <property type="entry name" value="ATP-DEPENDENT RNA HELICASE RHLE-RELATED"/>
    <property type="match status" value="1"/>
</dbReference>
<evidence type="ECO:0000256" key="9">
    <source>
        <dbReference type="ARBA" id="ARBA00022840"/>
    </source>
</evidence>
<feature type="compositionally biased region" description="Basic and acidic residues" evidence="14">
    <location>
        <begin position="358"/>
        <end position="383"/>
    </location>
</feature>
<evidence type="ECO:0000256" key="14">
    <source>
        <dbReference type="SAM" id="MobiDB-lite"/>
    </source>
</evidence>
<reference evidence="18 19" key="1">
    <citation type="submission" date="2019-07" db="EMBL/GenBank/DDBJ databases">
        <title>Rhodotorula toruloides NBRC10032 genome sequencing.</title>
        <authorList>
            <person name="Shida Y."/>
            <person name="Takaku H."/>
            <person name="Ogasawara W."/>
            <person name="Mori K."/>
        </authorList>
    </citation>
    <scope>NUCLEOTIDE SEQUENCE [LARGE SCALE GENOMIC DNA]</scope>
    <source>
        <strain evidence="18 19">NBRC10032</strain>
    </source>
</reference>
<feature type="domain" description="Helicase ATP-binding" evidence="15">
    <location>
        <begin position="137"/>
        <end position="314"/>
    </location>
</feature>
<proteinExistence type="inferred from homology"/>
<feature type="region of interest" description="Disordered" evidence="14">
    <location>
        <begin position="740"/>
        <end position="806"/>
    </location>
</feature>
<comment type="similarity">
    <text evidence="3">Belongs to the DEAD box helicase family. DDX54/DBP10 subfamily.</text>
</comment>
<evidence type="ECO:0000256" key="4">
    <source>
        <dbReference type="ARBA" id="ARBA00012552"/>
    </source>
</evidence>
<dbReference type="PANTHER" id="PTHR47959:SF8">
    <property type="entry name" value="RNA HELICASE"/>
    <property type="match status" value="1"/>
</dbReference>
<dbReference type="Pfam" id="PF08147">
    <property type="entry name" value="DBP10CT"/>
    <property type="match status" value="1"/>
</dbReference>
<feature type="region of interest" description="Disordered" evidence="14">
    <location>
        <begin position="356"/>
        <end position="427"/>
    </location>
</feature>
<dbReference type="InterPro" id="IPR000629">
    <property type="entry name" value="RNA-helicase_DEAD-box_CS"/>
</dbReference>
<feature type="compositionally biased region" description="Low complexity" evidence="14">
    <location>
        <begin position="965"/>
        <end position="977"/>
    </location>
</feature>
<evidence type="ECO:0000259" key="15">
    <source>
        <dbReference type="PROSITE" id="PS51192"/>
    </source>
</evidence>
<dbReference type="GO" id="GO:0005524">
    <property type="term" value="F:ATP binding"/>
    <property type="evidence" value="ECO:0007669"/>
    <property type="project" value="UniProtKB-KW"/>
</dbReference>
<dbReference type="GO" id="GO:0016887">
    <property type="term" value="F:ATP hydrolysis activity"/>
    <property type="evidence" value="ECO:0007669"/>
    <property type="project" value="RHEA"/>
</dbReference>
<dbReference type="AlphaFoldDB" id="A0A511KCL5"/>
<accession>A0A511KCL5</accession>
<comment type="caution">
    <text evidence="18">The sequence shown here is derived from an EMBL/GenBank/DDBJ whole genome shotgun (WGS) entry which is preliminary data.</text>
</comment>
<organism evidence="18 19">
    <name type="scientific">Rhodotorula toruloides</name>
    <name type="common">Yeast</name>
    <name type="synonym">Rhodosporidium toruloides</name>
    <dbReference type="NCBI Taxonomy" id="5286"/>
    <lineage>
        <taxon>Eukaryota</taxon>
        <taxon>Fungi</taxon>
        <taxon>Dikarya</taxon>
        <taxon>Basidiomycota</taxon>
        <taxon>Pucciniomycotina</taxon>
        <taxon>Microbotryomycetes</taxon>
        <taxon>Sporidiobolales</taxon>
        <taxon>Sporidiobolaceae</taxon>
        <taxon>Rhodotorula</taxon>
    </lineage>
</organism>
<dbReference type="CDD" id="cd18787">
    <property type="entry name" value="SF2_C_DEAD"/>
    <property type="match status" value="1"/>
</dbReference>
<feature type="short sequence motif" description="Q motif" evidence="13">
    <location>
        <begin position="91"/>
        <end position="119"/>
    </location>
</feature>
<evidence type="ECO:0000256" key="12">
    <source>
        <dbReference type="ARBA" id="ARBA00047984"/>
    </source>
</evidence>
<feature type="domain" description="Helicase C-terminal" evidence="16">
    <location>
        <begin position="419"/>
        <end position="565"/>
    </location>
</feature>
<dbReference type="EC" id="3.6.4.13" evidence="4"/>
<feature type="compositionally biased region" description="Basic and acidic residues" evidence="14">
    <location>
        <begin position="979"/>
        <end position="989"/>
    </location>
</feature>
<dbReference type="GO" id="GO:0005730">
    <property type="term" value="C:nucleolus"/>
    <property type="evidence" value="ECO:0007669"/>
    <property type="project" value="UniProtKB-SubCell"/>
</dbReference>
<dbReference type="GO" id="GO:0010467">
    <property type="term" value="P:gene expression"/>
    <property type="evidence" value="ECO:0007669"/>
    <property type="project" value="UniProtKB-ARBA"/>
</dbReference>
<dbReference type="SUPFAM" id="SSF52540">
    <property type="entry name" value="P-loop containing nucleoside triphosphate hydrolases"/>
    <property type="match status" value="1"/>
</dbReference>
<gene>
    <name evidence="18" type="ORF">Rt10032_c04g2136</name>
</gene>
<feature type="region of interest" description="Disordered" evidence="14">
    <location>
        <begin position="1"/>
        <end position="50"/>
    </location>
</feature>
<dbReference type="InterPro" id="IPR014014">
    <property type="entry name" value="RNA_helicase_DEAD_Q_motif"/>
</dbReference>
<comment type="function">
    <text evidence="1">ATP-binding RNA helicase involved in the biogenesis of 60S ribosomal subunits and is required for the normal formation of 25S and 5.8S rRNAs.</text>
</comment>
<sequence length="1024" mass="110802">MDSDSDTQVDIASALLGPSAARKSTKTARTKPSTSSKPAPATANDSGDEGEEDALFASLASLQHSRNLSEGAALVRKGKDAKQQKGLTGGGSFQALGLPPLLLKALLQRGFTTPTPIQRLALPSILGSTESIVTDKGKKITVARDHLCMARTGSGKTLCYLLPLLAQLWTHSDKFGARGLILVPTRELALQVLKVGKDLARGIKGEGEALRWAMIVGGEGMESQFELMAGNPDIIIATPGRFLHLLVEMSYSLSSVQSLIIDEADRLFELGFAEQLHEILHRVPATRQTLLFSATLPSSLVGFAKAGLQNPKLIRLDVDQKISKDLRMAFLEVKPSEKEAVLLGLLREVVRVPVMTEQQRDEERARVKRENEAVMNGEGERRGHQNGHGRGGRGKGKGRDFGDRGKKRKRGADDDDDDDEKDKVNGADVAPHQTVVFVSTKHHVEYISSLLSAAHYAISSIYGSMDQTARKIALSRFRSGQTSILVVTDLAARGIDVPGVENVVNYDFPNGTRNFVHRVGRTARAGRTGWAYTFVTTSDVPYLLDLELFLSRPLKTCPLDSTDAQDPDYSHTLILGTPPRALTDLDLETHRSLLTHHPHLETLQGVAARGQKMYERGLGKASPESYRRAKEMARAKADKAAKAGKGVDTGVVGEEHPVYEVVVGAGPTSEEVAKVKQAERERADLLAKISGFRPPETVFEVTAKGKNGGSDGSIAQLMRERRKAILKSERARELVKAVEEDELPAVPEGAEREDDEETEVAEIEQPRRPAKVDLDEADEEELEAVFGKKPAKRAKQSDGGAGKSWRDDRFFMGYEQEGAATEAGYALTNGESFVAQAAHSTYDIAGHGDTEGTPAELLAQRASTLKWDRKSKKFVRADQVGADNKKLIRGESGQRLPASFKSGVFDEWKKSTRVSVPRVGDQEIKGRTVQGGKRFRHQGAAPKESSESGASGAKGKMAKRRVGKAGKPGSAPGGLKSAAEIRKERIAKEKRVRRSNQPSKKNPKGKAGPASGSMGGGGGSGRRK</sequence>
<protein>
    <recommendedName>
        <fullName evidence="4">RNA helicase</fullName>
        <ecNumber evidence="4">3.6.4.13</ecNumber>
    </recommendedName>
</protein>
<dbReference type="GO" id="GO:0003723">
    <property type="term" value="F:RNA binding"/>
    <property type="evidence" value="ECO:0007669"/>
    <property type="project" value="UniProtKB-KW"/>
</dbReference>
<dbReference type="SMART" id="SM00487">
    <property type="entry name" value="DEXDc"/>
    <property type="match status" value="1"/>
</dbReference>
<keyword evidence="9" id="KW-0067">ATP-binding</keyword>
<dbReference type="PROSITE" id="PS00039">
    <property type="entry name" value="DEAD_ATP_HELICASE"/>
    <property type="match status" value="1"/>
</dbReference>
<feature type="domain" description="DEAD-box RNA helicase Q" evidence="17">
    <location>
        <begin position="91"/>
        <end position="119"/>
    </location>
</feature>
<feature type="compositionally biased region" description="Basic and acidic residues" evidence="14">
    <location>
        <begin position="764"/>
        <end position="774"/>
    </location>
</feature>
<dbReference type="Pfam" id="PF00271">
    <property type="entry name" value="Helicase_C"/>
    <property type="match status" value="1"/>
</dbReference>
<feature type="compositionally biased region" description="Basic residues" evidence="14">
    <location>
        <begin position="384"/>
        <end position="396"/>
    </location>
</feature>